<gene>
    <name evidence="2" type="ORF">BC938DRAFT_482928</name>
</gene>
<comment type="caution">
    <text evidence="2">The sequence shown here is derived from an EMBL/GenBank/DDBJ whole genome shotgun (WGS) entry which is preliminary data.</text>
</comment>
<dbReference type="AlphaFoldDB" id="A0A433QD27"/>
<protein>
    <submittedName>
        <fullName evidence="2">Uncharacterized protein</fullName>
    </submittedName>
</protein>
<dbReference type="EMBL" id="RBNJ01008008">
    <property type="protein sequence ID" value="RUS27662.1"/>
    <property type="molecule type" value="Genomic_DNA"/>
</dbReference>
<evidence type="ECO:0000313" key="3">
    <source>
        <dbReference type="Proteomes" id="UP000274822"/>
    </source>
</evidence>
<dbReference type="Proteomes" id="UP000274822">
    <property type="component" value="Unassembled WGS sequence"/>
</dbReference>
<organism evidence="2 3">
    <name type="scientific">Jimgerdemannia flammicorona</name>
    <dbReference type="NCBI Taxonomy" id="994334"/>
    <lineage>
        <taxon>Eukaryota</taxon>
        <taxon>Fungi</taxon>
        <taxon>Fungi incertae sedis</taxon>
        <taxon>Mucoromycota</taxon>
        <taxon>Mucoromycotina</taxon>
        <taxon>Endogonomycetes</taxon>
        <taxon>Endogonales</taxon>
        <taxon>Endogonaceae</taxon>
        <taxon>Jimgerdemannia</taxon>
    </lineage>
</organism>
<accession>A0A433QD27</accession>
<evidence type="ECO:0000256" key="1">
    <source>
        <dbReference type="SAM" id="MobiDB-lite"/>
    </source>
</evidence>
<feature type="region of interest" description="Disordered" evidence="1">
    <location>
        <begin position="385"/>
        <end position="407"/>
    </location>
</feature>
<proteinExistence type="predicted"/>
<sequence length="407" mass="45515">MANEITEISEVKAPGSTPRIPLKLEIHRPDLLSKCRPFQLQVLCHLEHIRLSWFLRGANINLLFAVFTPDIVICPTTASDFDFTFDCGWIDIKGNVNWYSKTPDQCPHVSPITLNGKLPSVGSSHCYIVRPVGVMLDSTNITNYYLVTNFTDIYTGKILDNPAYTAYAFFFDPSSNILLNNDTEMASDANPFLQELIRPVLISPLKRFLFRFSQTEWNYLKNERSWLGKSGFPFVPRKNVTTLNFVIQETSYNATNYDALSAISISADYTKQTNRLVHHNCAKRRVVYRRAIFFGSWSLSTSLWGETGLAHVIRFGPSPFETNPENPIEEIDGNHATGGGDDSDDVRRRLYGLESQMVIVRNHFLNMDNLLPGTIGVAVRSGTVAGPGRSGTVADPVPSETVAGPKI</sequence>
<reference evidence="2 3" key="1">
    <citation type="journal article" date="2018" name="New Phytol.">
        <title>Phylogenomics of Endogonaceae and evolution of mycorrhizas within Mucoromycota.</title>
        <authorList>
            <person name="Chang Y."/>
            <person name="Desiro A."/>
            <person name="Na H."/>
            <person name="Sandor L."/>
            <person name="Lipzen A."/>
            <person name="Clum A."/>
            <person name="Barry K."/>
            <person name="Grigoriev I.V."/>
            <person name="Martin F.M."/>
            <person name="Stajich J.E."/>
            <person name="Smith M.E."/>
            <person name="Bonito G."/>
            <person name="Spatafora J.W."/>
        </authorList>
    </citation>
    <scope>NUCLEOTIDE SEQUENCE [LARGE SCALE GENOMIC DNA]</scope>
    <source>
        <strain evidence="2 3">AD002</strain>
    </source>
</reference>
<keyword evidence="3" id="KW-1185">Reference proteome</keyword>
<feature type="region of interest" description="Disordered" evidence="1">
    <location>
        <begin position="321"/>
        <end position="344"/>
    </location>
</feature>
<name>A0A433QD27_9FUNG</name>
<evidence type="ECO:0000313" key="2">
    <source>
        <dbReference type="EMBL" id="RUS27662.1"/>
    </source>
</evidence>